<feature type="transmembrane region" description="Helical" evidence="1">
    <location>
        <begin position="62"/>
        <end position="79"/>
    </location>
</feature>
<dbReference type="AlphaFoldDB" id="A0A0G1BNY6"/>
<feature type="transmembrane region" description="Helical" evidence="1">
    <location>
        <begin position="86"/>
        <end position="104"/>
    </location>
</feature>
<comment type="caution">
    <text evidence="2">The sequence shown here is derived from an EMBL/GenBank/DDBJ whole genome shotgun (WGS) entry which is preliminary data.</text>
</comment>
<reference evidence="2 3" key="1">
    <citation type="journal article" date="2015" name="Nature">
        <title>rRNA introns, odd ribosomes, and small enigmatic genomes across a large radiation of phyla.</title>
        <authorList>
            <person name="Brown C.T."/>
            <person name="Hug L.A."/>
            <person name="Thomas B.C."/>
            <person name="Sharon I."/>
            <person name="Castelle C.J."/>
            <person name="Singh A."/>
            <person name="Wilkins M.J."/>
            <person name="Williams K.H."/>
            <person name="Banfield J.F."/>
        </authorList>
    </citation>
    <scope>NUCLEOTIDE SEQUENCE [LARGE SCALE GENOMIC DNA]</scope>
</reference>
<name>A0A0G1BNY6_9BACT</name>
<proteinExistence type="predicted"/>
<protein>
    <submittedName>
        <fullName evidence="2">Uncharacterized protein</fullName>
    </submittedName>
</protein>
<sequence>MGELGFCHLKDLLSTINTALVSDITTDSGIPIFLVRMVHNKIWYWFLFSSRCYLSYLDPGRIFYNVSPFLMPFVIASFSGKKWRKLAVSLLLLFPIFGITQFQLFNLGTKINLFRLFYMFLSIIGFINLVPKVIRANGFRKRRSKSSNPKTKRSGK</sequence>
<evidence type="ECO:0000313" key="2">
    <source>
        <dbReference type="EMBL" id="KKS47996.1"/>
    </source>
</evidence>
<keyword evidence="1" id="KW-0472">Membrane</keyword>
<gene>
    <name evidence="2" type="ORF">UV09_C0001G0028</name>
</gene>
<keyword evidence="1" id="KW-0812">Transmembrane</keyword>
<evidence type="ECO:0000313" key="3">
    <source>
        <dbReference type="Proteomes" id="UP000034320"/>
    </source>
</evidence>
<organism evidence="2 3">
    <name type="scientific">Candidatus Gottesmanbacteria bacterium GW2011_GWA2_42_18</name>
    <dbReference type="NCBI Taxonomy" id="1618442"/>
    <lineage>
        <taxon>Bacteria</taxon>
        <taxon>Candidatus Gottesmaniibacteriota</taxon>
    </lineage>
</organism>
<feature type="transmembrane region" description="Helical" evidence="1">
    <location>
        <begin position="116"/>
        <end position="134"/>
    </location>
</feature>
<evidence type="ECO:0000256" key="1">
    <source>
        <dbReference type="SAM" id="Phobius"/>
    </source>
</evidence>
<accession>A0A0G1BNY6</accession>
<keyword evidence="1" id="KW-1133">Transmembrane helix</keyword>
<dbReference type="EMBL" id="LCDD01000001">
    <property type="protein sequence ID" value="KKS47996.1"/>
    <property type="molecule type" value="Genomic_DNA"/>
</dbReference>
<dbReference type="Proteomes" id="UP000034320">
    <property type="component" value="Unassembled WGS sequence"/>
</dbReference>